<dbReference type="PANTHER" id="PTHR28384">
    <property type="entry name" value="PROGRESSIVE ANKYLOSIS PROTEIN HOMOLOG"/>
    <property type="match status" value="1"/>
</dbReference>
<feature type="transmembrane region" description="Helical" evidence="6">
    <location>
        <begin position="348"/>
        <end position="368"/>
    </location>
</feature>
<dbReference type="GO" id="GO:0005315">
    <property type="term" value="F:phosphate transmembrane transporter activity"/>
    <property type="evidence" value="ECO:0007669"/>
    <property type="project" value="InterPro"/>
</dbReference>
<gene>
    <name evidence="7" type="ORF">SAMN05421736_12351</name>
</gene>
<feature type="transmembrane region" description="Helical" evidence="6">
    <location>
        <begin position="192"/>
        <end position="209"/>
    </location>
</feature>
<dbReference type="GO" id="GO:0030504">
    <property type="term" value="F:inorganic diphosphate transmembrane transporter activity"/>
    <property type="evidence" value="ECO:0007669"/>
    <property type="project" value="TreeGrafter"/>
</dbReference>
<organism evidence="7 8">
    <name type="scientific">Evansella caseinilytica</name>
    <dbReference type="NCBI Taxonomy" id="1503961"/>
    <lineage>
        <taxon>Bacteria</taxon>
        <taxon>Bacillati</taxon>
        <taxon>Bacillota</taxon>
        <taxon>Bacilli</taxon>
        <taxon>Bacillales</taxon>
        <taxon>Bacillaceae</taxon>
        <taxon>Evansella</taxon>
    </lineage>
</organism>
<feature type="transmembrane region" description="Helical" evidence="6">
    <location>
        <begin position="305"/>
        <end position="328"/>
    </location>
</feature>
<feature type="transmembrane region" description="Helical" evidence="6">
    <location>
        <begin position="12"/>
        <end position="35"/>
    </location>
</feature>
<feature type="transmembrane region" description="Helical" evidence="6">
    <location>
        <begin position="87"/>
        <end position="110"/>
    </location>
</feature>
<evidence type="ECO:0000313" key="7">
    <source>
        <dbReference type="EMBL" id="SDZ63464.1"/>
    </source>
</evidence>
<feature type="transmembrane region" description="Helical" evidence="6">
    <location>
        <begin position="265"/>
        <end position="284"/>
    </location>
</feature>
<sequence length="446" mass="50247">MTMDVDEQITFKTLLFFFIPLGLSASLVTISHVIINSTLARAENSEFIIASYAIAMSIFVFTERTAVLMRQTCSALVRDRQSFQQMYAVAIYVILFLFFVSSLVAYTPAGNWLISATFGIDADMAWQVKHIYQVLIFVTIFSAVRCLFHGIIISNRKTKWLTIGMVIRLAIMYGLSLYFISTGTITGRTGAVIFLAGMMVECLMSLWEGRKIVKTLPGEIPGSIRKKKQIFSFYTPLVLSSFFTVMIGPSINIFLGKTESIELSIASYAVALSITQLVTSFFSYTHQIVLNFFQINADKVIKFSFVIGILPALMLGIFSYTDIGPFFMEHVMGLNERMVTATIQCTKIFMMFVVIFPFLDFFNGLLMLMNQTRFMIVSQTTNLLTTVVVLLLTISYFTHWNGRIGALAQSVGMLFELGVIVVFFVLNKSEWTKQAKQKLKNVFLSA</sequence>
<evidence type="ECO:0000256" key="5">
    <source>
        <dbReference type="ARBA" id="ARBA00023136"/>
    </source>
</evidence>
<reference evidence="8" key="1">
    <citation type="submission" date="2016-10" db="EMBL/GenBank/DDBJ databases">
        <authorList>
            <person name="Varghese N."/>
            <person name="Submissions S."/>
        </authorList>
    </citation>
    <scope>NUCLEOTIDE SEQUENCE [LARGE SCALE GENOMIC DNA]</scope>
    <source>
        <strain evidence="8">SP</strain>
    </source>
</reference>
<feature type="transmembrane region" description="Helical" evidence="6">
    <location>
        <begin position="230"/>
        <end position="253"/>
    </location>
</feature>
<keyword evidence="5 6" id="KW-0472">Membrane</keyword>
<keyword evidence="3 6" id="KW-0812">Transmembrane</keyword>
<feature type="transmembrane region" description="Helical" evidence="6">
    <location>
        <begin position="160"/>
        <end position="180"/>
    </location>
</feature>
<evidence type="ECO:0000256" key="1">
    <source>
        <dbReference type="ARBA" id="ARBA00004141"/>
    </source>
</evidence>
<feature type="transmembrane region" description="Helical" evidence="6">
    <location>
        <begin position="404"/>
        <end position="426"/>
    </location>
</feature>
<dbReference type="OrthoDB" id="2768901at2"/>
<evidence type="ECO:0000256" key="4">
    <source>
        <dbReference type="ARBA" id="ARBA00022989"/>
    </source>
</evidence>
<keyword evidence="4 6" id="KW-1133">Transmembrane helix</keyword>
<evidence type="ECO:0000256" key="6">
    <source>
        <dbReference type="SAM" id="Phobius"/>
    </source>
</evidence>
<feature type="transmembrane region" description="Helical" evidence="6">
    <location>
        <begin position="47"/>
        <end position="66"/>
    </location>
</feature>
<evidence type="ECO:0000256" key="3">
    <source>
        <dbReference type="ARBA" id="ARBA00022692"/>
    </source>
</evidence>
<dbReference type="AlphaFoldDB" id="A0A1H3UM26"/>
<keyword evidence="2" id="KW-0813">Transport</keyword>
<accession>A0A1H3UM26</accession>
<feature type="transmembrane region" description="Helical" evidence="6">
    <location>
        <begin position="130"/>
        <end position="148"/>
    </location>
</feature>
<dbReference type="EMBL" id="FNPI01000023">
    <property type="protein sequence ID" value="SDZ63464.1"/>
    <property type="molecule type" value="Genomic_DNA"/>
</dbReference>
<name>A0A1H3UM26_9BACI</name>
<protein>
    <submittedName>
        <fullName evidence="7">Na+-driven multidrug efflux pump</fullName>
    </submittedName>
</protein>
<evidence type="ECO:0000313" key="8">
    <source>
        <dbReference type="Proteomes" id="UP000198935"/>
    </source>
</evidence>
<proteinExistence type="predicted"/>
<comment type="subcellular location">
    <subcellularLocation>
        <location evidence="1">Membrane</location>
        <topology evidence="1">Multi-pass membrane protein</topology>
    </subcellularLocation>
</comment>
<dbReference type="PANTHER" id="PTHR28384:SF1">
    <property type="entry name" value="PROGRESSIVE ANKYLOSIS PROTEIN HOMOLOG"/>
    <property type="match status" value="1"/>
</dbReference>
<dbReference type="GO" id="GO:0005886">
    <property type="term" value="C:plasma membrane"/>
    <property type="evidence" value="ECO:0007669"/>
    <property type="project" value="TreeGrafter"/>
</dbReference>
<dbReference type="STRING" id="1503961.SAMN05421736_12351"/>
<feature type="transmembrane region" description="Helical" evidence="6">
    <location>
        <begin position="380"/>
        <end position="398"/>
    </location>
</feature>
<dbReference type="GO" id="GO:0035435">
    <property type="term" value="P:phosphate ion transmembrane transport"/>
    <property type="evidence" value="ECO:0007669"/>
    <property type="project" value="InterPro"/>
</dbReference>
<evidence type="ECO:0000256" key="2">
    <source>
        <dbReference type="ARBA" id="ARBA00022448"/>
    </source>
</evidence>
<dbReference type="InterPro" id="IPR009887">
    <property type="entry name" value="ANKH"/>
</dbReference>
<keyword evidence="8" id="KW-1185">Reference proteome</keyword>
<dbReference type="Proteomes" id="UP000198935">
    <property type="component" value="Unassembled WGS sequence"/>
</dbReference>